<keyword evidence="6 10" id="KW-0175">Coiled coil</keyword>
<feature type="coiled-coil region" evidence="10">
    <location>
        <begin position="186"/>
        <end position="234"/>
    </location>
</feature>
<keyword evidence="5" id="KW-0970">Cilium biogenesis/degradation</keyword>
<dbReference type="Pfam" id="PF03715">
    <property type="entry name" value="Noc2"/>
    <property type="match status" value="1"/>
</dbReference>
<evidence type="ECO:0000256" key="2">
    <source>
        <dbReference type="ARBA" id="ARBA00004138"/>
    </source>
</evidence>
<evidence type="ECO:0008006" key="13">
    <source>
        <dbReference type="Google" id="ProtNLM"/>
    </source>
</evidence>
<feature type="compositionally biased region" description="Basic and acidic residues" evidence="11">
    <location>
        <begin position="899"/>
        <end position="911"/>
    </location>
</feature>
<name>A0A7S1L954_NEODS</name>
<dbReference type="InterPro" id="IPR005343">
    <property type="entry name" value="Noc2"/>
</dbReference>
<accession>A0A7S1L954</accession>
<evidence type="ECO:0000256" key="10">
    <source>
        <dbReference type="SAM" id="Coils"/>
    </source>
</evidence>
<feature type="compositionally biased region" description="Gly residues" evidence="11">
    <location>
        <begin position="914"/>
        <end position="923"/>
    </location>
</feature>
<evidence type="ECO:0000256" key="4">
    <source>
        <dbReference type="ARBA" id="ARBA00008340"/>
    </source>
</evidence>
<dbReference type="Pfam" id="PF10234">
    <property type="entry name" value="Cluap1"/>
    <property type="match status" value="1"/>
</dbReference>
<feature type="compositionally biased region" description="Gly residues" evidence="11">
    <location>
        <begin position="351"/>
        <end position="381"/>
    </location>
</feature>
<dbReference type="GO" id="GO:0005815">
    <property type="term" value="C:microtubule organizing center"/>
    <property type="evidence" value="ECO:0007669"/>
    <property type="project" value="TreeGrafter"/>
</dbReference>
<feature type="region of interest" description="Disordered" evidence="11">
    <location>
        <begin position="307"/>
        <end position="412"/>
    </location>
</feature>
<evidence type="ECO:0000256" key="8">
    <source>
        <dbReference type="ARBA" id="ARBA00023242"/>
    </source>
</evidence>
<gene>
    <name evidence="12" type="ORF">NDES1114_LOCUS5548</name>
</gene>
<dbReference type="GO" id="GO:0005929">
    <property type="term" value="C:cilium"/>
    <property type="evidence" value="ECO:0007669"/>
    <property type="project" value="UniProtKB-SubCell"/>
</dbReference>
<evidence type="ECO:0000256" key="11">
    <source>
        <dbReference type="SAM" id="MobiDB-lite"/>
    </source>
</evidence>
<evidence type="ECO:0000256" key="5">
    <source>
        <dbReference type="ARBA" id="ARBA00022794"/>
    </source>
</evidence>
<evidence type="ECO:0000256" key="7">
    <source>
        <dbReference type="ARBA" id="ARBA00023069"/>
    </source>
</evidence>
<evidence type="ECO:0000256" key="6">
    <source>
        <dbReference type="ARBA" id="ARBA00023054"/>
    </source>
</evidence>
<keyword evidence="8" id="KW-0539">Nucleus</keyword>
<keyword evidence="9" id="KW-0966">Cell projection</keyword>
<feature type="compositionally biased region" description="Gly residues" evidence="11">
    <location>
        <begin position="320"/>
        <end position="330"/>
    </location>
</feature>
<feature type="coiled-coil region" evidence="10">
    <location>
        <begin position="266"/>
        <end position="301"/>
    </location>
</feature>
<comment type="similarity">
    <text evidence="4">Belongs to the CLUAP1 family.</text>
</comment>
<feature type="compositionally biased region" description="Basic and acidic residues" evidence="11">
    <location>
        <begin position="403"/>
        <end position="412"/>
    </location>
</feature>
<reference evidence="12" key="1">
    <citation type="submission" date="2021-01" db="EMBL/GenBank/DDBJ databases">
        <authorList>
            <person name="Corre E."/>
            <person name="Pelletier E."/>
            <person name="Niang G."/>
            <person name="Scheremetjew M."/>
            <person name="Finn R."/>
            <person name="Kale V."/>
            <person name="Holt S."/>
            <person name="Cochrane G."/>
            <person name="Meng A."/>
            <person name="Brown T."/>
            <person name="Cohen L."/>
        </authorList>
    </citation>
    <scope>NUCLEOTIDE SEQUENCE</scope>
    <source>
        <strain evidence="12">CCAP 1951/1</strain>
    </source>
</reference>
<evidence type="ECO:0000313" key="12">
    <source>
        <dbReference type="EMBL" id="CAD9097888.1"/>
    </source>
</evidence>
<dbReference type="PANTHER" id="PTHR21547">
    <property type="entry name" value="CLUSTERIN ASSOCIATED PROTEIN 1"/>
    <property type="match status" value="1"/>
</dbReference>
<dbReference type="GO" id="GO:0060271">
    <property type="term" value="P:cilium assembly"/>
    <property type="evidence" value="ECO:0007669"/>
    <property type="project" value="TreeGrafter"/>
</dbReference>
<protein>
    <recommendedName>
        <fullName evidence="13">Clusterin-associated protein 1</fullName>
    </recommendedName>
</protein>
<dbReference type="GO" id="GO:0030992">
    <property type="term" value="C:intraciliary transport particle B"/>
    <property type="evidence" value="ECO:0007669"/>
    <property type="project" value="TreeGrafter"/>
</dbReference>
<feature type="compositionally biased region" description="Acidic residues" evidence="11">
    <location>
        <begin position="383"/>
        <end position="395"/>
    </location>
</feature>
<organism evidence="12">
    <name type="scientific">Neobodo designis</name>
    <name type="common">Flagellated protozoan</name>
    <name type="synonym">Bodo designis</name>
    <dbReference type="NCBI Taxonomy" id="312471"/>
    <lineage>
        <taxon>Eukaryota</taxon>
        <taxon>Discoba</taxon>
        <taxon>Euglenozoa</taxon>
        <taxon>Kinetoplastea</taxon>
        <taxon>Metakinetoplastina</taxon>
        <taxon>Neobodonida</taxon>
        <taxon>Neobodo</taxon>
    </lineage>
</organism>
<evidence type="ECO:0000256" key="9">
    <source>
        <dbReference type="ARBA" id="ARBA00023273"/>
    </source>
</evidence>
<evidence type="ECO:0000256" key="1">
    <source>
        <dbReference type="ARBA" id="ARBA00004123"/>
    </source>
</evidence>
<comment type="similarity">
    <text evidence="3">Belongs to the NOC2 family.</text>
</comment>
<evidence type="ECO:0000256" key="3">
    <source>
        <dbReference type="ARBA" id="ARBA00005907"/>
    </source>
</evidence>
<dbReference type="AlphaFoldDB" id="A0A7S1L954"/>
<sequence>MSFRELRTFTETMRWLGYERPISVESFRTPNIELVAEVVHWLVRRYDPSCDIPFEIEHEGERIAFFRAVCETVLHKARVKLNMKKLYQADGYAVQELLKLALLIKQGTIIAGEEHTTDYASLHAQIASRGHQDARTVRELCGSLTSDGSALFHLVESEMKARGPRERILTRATEISDFERRLRDLVSSVSQEVESTNQQVQSLSADEQSLEQKIENKKAQLDRAQKRLKGLMAVRPAFMDEYEKFEAELHQQFVVYLEQYRNLEYLESLLAKFNKVEDEMLKEQETKLRIMREKLRKEELKVLRGETVPDDGSNVFAADFGGGGGRGGGEVAQRPRAASGRVRPPTSEAGPRGGAPAGSSSGGFGGGGGGGGMGGMYGGGMSSDDDDDDDDDDEGGANAGESARMKEERTAHRVTRAEIDEAIKGKKVVDAVNLMSSAVRQLGIKVHESRTPASTRKFDQPDLIKYAIAQAAKLTAAQLPNLMAPGKTPTFRDNNCRALVKRVVNASVAVMTESSADGNLCAQIAQCMASFVRVIHLIRGVTKVVLRAVLNLCTHAEETTRLAAYMVVLGIAKRAAGTRSQYQSAVFKGIFLSLVRTSHKYTIHTLPVIGFLMTSVVNLYATDMEAAYQHAYVYIRQLAVHLRAALQEQSQHNVRAVFNWQFLNALRCWGLLVSTYHEPNQLGPLIHPVVQIATGLLDLFSSPRMFPMHLHVIEMLNHISSRSGVYIPVSTYLMRILSAPTSALESAATAAAAKAADLDDLQFSMRVKKAHARTNAYKIEMWREALFLLTEHLASHSHTIGFPEAFWAVGSTLSRLKREVKVPKVHSQISTILTHVNATIAQTKARRDNANFGPCDVESVKIFEDEGKSKGGPLVTYYNAQRQQRVAAFAAKQKSLNERKTLEGAVEDAKGRQNGNGRGGFKGAGRNPKRGRD</sequence>
<dbReference type="GO" id="GO:0005634">
    <property type="term" value="C:nucleus"/>
    <property type="evidence" value="ECO:0007669"/>
    <property type="project" value="UniProtKB-SubCell"/>
</dbReference>
<feature type="region of interest" description="Disordered" evidence="11">
    <location>
        <begin position="899"/>
        <end position="933"/>
    </location>
</feature>
<keyword evidence="7" id="KW-0969">Cilium</keyword>
<proteinExistence type="inferred from homology"/>
<dbReference type="PANTHER" id="PTHR21547:SF0">
    <property type="entry name" value="CLUSTERIN-ASSOCIATED PROTEIN 1"/>
    <property type="match status" value="1"/>
</dbReference>
<dbReference type="InterPro" id="IPR019366">
    <property type="entry name" value="Clusterin-associated_protein-1"/>
</dbReference>
<dbReference type="EMBL" id="HBGF01008242">
    <property type="protein sequence ID" value="CAD9097888.1"/>
    <property type="molecule type" value="Transcribed_RNA"/>
</dbReference>
<comment type="subcellular location">
    <subcellularLocation>
        <location evidence="2">Cell projection</location>
        <location evidence="2">Cilium</location>
    </subcellularLocation>
    <subcellularLocation>
        <location evidence="1">Nucleus</location>
    </subcellularLocation>
</comment>